<accession>A0A4U9HH25</accession>
<reference evidence="1 2" key="1">
    <citation type="submission" date="2019-05" db="EMBL/GenBank/DDBJ databases">
        <authorList>
            <consortium name="Pathogen Informatics"/>
        </authorList>
    </citation>
    <scope>NUCLEOTIDE SEQUENCE [LARGE SCALE GENOMIC DNA]</scope>
    <source>
        <strain evidence="1 2">NCTC12971</strain>
    </source>
</reference>
<sequence length="39" mass="4182">MSMQFTHAIRGNFFDIAACVEQPDQLAPSCGTGRTACCC</sequence>
<organism evidence="1 2">
    <name type="scientific">Serratia rubidaea</name>
    <name type="common">Serratia marinorubra</name>
    <dbReference type="NCBI Taxonomy" id="61652"/>
    <lineage>
        <taxon>Bacteria</taxon>
        <taxon>Pseudomonadati</taxon>
        <taxon>Pseudomonadota</taxon>
        <taxon>Gammaproteobacteria</taxon>
        <taxon>Enterobacterales</taxon>
        <taxon>Yersiniaceae</taxon>
        <taxon>Serratia</taxon>
    </lineage>
</organism>
<dbReference type="AlphaFoldDB" id="A0A4U9HH25"/>
<name>A0A4U9HH25_SERRU</name>
<proteinExistence type="predicted"/>
<dbReference type="Proteomes" id="UP000307968">
    <property type="component" value="Chromosome"/>
</dbReference>
<evidence type="ECO:0000313" key="1">
    <source>
        <dbReference type="EMBL" id="VTP63114.1"/>
    </source>
</evidence>
<protein>
    <submittedName>
        <fullName evidence="1">Uncharacterized protein</fullName>
    </submittedName>
</protein>
<dbReference type="EMBL" id="LR590463">
    <property type="protein sequence ID" value="VTP63114.1"/>
    <property type="molecule type" value="Genomic_DNA"/>
</dbReference>
<evidence type="ECO:0000313" key="2">
    <source>
        <dbReference type="Proteomes" id="UP000307968"/>
    </source>
</evidence>
<gene>
    <name evidence="1" type="ORF">NCTC12971_02978</name>
</gene>